<evidence type="ECO:0000256" key="6">
    <source>
        <dbReference type="ARBA" id="ARBA00023134"/>
    </source>
</evidence>
<reference evidence="10" key="1">
    <citation type="submission" date="2021-09" db="EMBL/GenBank/DDBJ databases">
        <title>Network and meta-omics reveal the key degrader and cooperation patterns in an efficient 1,4-dioxane-degrading microbial community.</title>
        <authorList>
            <person name="Dai C."/>
        </authorList>
    </citation>
    <scope>NUCLEOTIDE SEQUENCE</scope>
    <source>
        <strain evidence="10">ZM13</strain>
    </source>
</reference>
<dbReference type="Pfam" id="PF12804">
    <property type="entry name" value="NTP_transf_3"/>
    <property type="match status" value="1"/>
</dbReference>
<evidence type="ECO:0000256" key="1">
    <source>
        <dbReference type="ARBA" id="ARBA00022490"/>
    </source>
</evidence>
<comment type="subcellular location">
    <subcellularLocation>
        <location evidence="8">Cytoplasm</location>
    </subcellularLocation>
</comment>
<keyword evidence="10" id="KW-0548">Nucleotidyltransferase</keyword>
<comment type="similarity">
    <text evidence="8">Belongs to the MobA family.</text>
</comment>
<accession>A0A9E7D620</accession>
<dbReference type="InterPro" id="IPR025877">
    <property type="entry name" value="MobA-like_NTP_Trfase"/>
</dbReference>
<keyword evidence="4 8" id="KW-0547">Nucleotide-binding</keyword>
<dbReference type="GO" id="GO:1902758">
    <property type="term" value="P:bis(molybdopterin guanine dinucleotide)molybdenum biosynthetic process"/>
    <property type="evidence" value="ECO:0007669"/>
    <property type="project" value="TreeGrafter"/>
</dbReference>
<comment type="cofactor">
    <cofactor evidence="8">
        <name>Mg(2+)</name>
        <dbReference type="ChEBI" id="CHEBI:18420"/>
    </cofactor>
</comment>
<feature type="binding site" evidence="8">
    <location>
        <position position="70"/>
    </location>
    <ligand>
        <name>GTP</name>
        <dbReference type="ChEBI" id="CHEBI:37565"/>
    </ligand>
</feature>
<proteinExistence type="inferred from homology"/>
<keyword evidence="2 8" id="KW-0808">Transferase</keyword>
<comment type="function">
    <text evidence="8">Transfers a GMP moiety from GTP to Mo-molybdopterin (Mo-MPT) cofactor (Moco or molybdenum cofactor) to form Mo-molybdopterin guanine dinucleotide (Mo-MGD) cofactor.</text>
</comment>
<dbReference type="InterPro" id="IPR013482">
    <property type="entry name" value="Molybde_CF_guanTrfase"/>
</dbReference>
<dbReference type="EMBL" id="CP083239">
    <property type="protein sequence ID" value="UOK70236.1"/>
    <property type="molecule type" value="Genomic_DNA"/>
</dbReference>
<evidence type="ECO:0000256" key="8">
    <source>
        <dbReference type="HAMAP-Rule" id="MF_00316"/>
    </source>
</evidence>
<keyword evidence="6 8" id="KW-0342">GTP-binding</keyword>
<dbReference type="GO" id="GO:0005525">
    <property type="term" value="F:GTP binding"/>
    <property type="evidence" value="ECO:0007669"/>
    <property type="project" value="UniProtKB-UniRule"/>
</dbReference>
<dbReference type="PANTHER" id="PTHR19136">
    <property type="entry name" value="MOLYBDENUM COFACTOR GUANYLYLTRANSFERASE"/>
    <property type="match status" value="1"/>
</dbReference>
<evidence type="ECO:0000256" key="3">
    <source>
        <dbReference type="ARBA" id="ARBA00022723"/>
    </source>
</evidence>
<dbReference type="GO" id="GO:0005737">
    <property type="term" value="C:cytoplasm"/>
    <property type="evidence" value="ECO:0007669"/>
    <property type="project" value="UniProtKB-SubCell"/>
</dbReference>
<dbReference type="Gene3D" id="3.90.550.10">
    <property type="entry name" value="Spore Coat Polysaccharide Biosynthesis Protein SpsA, Chain A"/>
    <property type="match status" value="1"/>
</dbReference>
<sequence>MSEAAPPAGLILAGGLSRRMGGGDKGLKRLGGETVLARIAARLAPQVSPLLLNANGPAARFGLDLPVVADTLPGQPGPLAGLLAGLDHVARELPGARHLLTVPSDCPFLPHDLAARLAAAAGEAGAAYATSGWREHPVVGLWPVAARAALRRLLVEEDERRMMRWVREVGAVPVEWPATPLDPFHNLNTPDDLLAAERLLAAYPAL</sequence>
<keyword evidence="7 8" id="KW-0501">Molybdenum cofactor biosynthesis</keyword>
<dbReference type="RefSeq" id="WP_244376640.1">
    <property type="nucleotide sequence ID" value="NZ_CP083239.1"/>
</dbReference>
<dbReference type="Proteomes" id="UP000831684">
    <property type="component" value="Chromosome"/>
</dbReference>
<organism evidence="10 11">
    <name type="scientific">Ancylobacter polymorphus</name>
    <dbReference type="NCBI Taxonomy" id="223390"/>
    <lineage>
        <taxon>Bacteria</taxon>
        <taxon>Pseudomonadati</taxon>
        <taxon>Pseudomonadota</taxon>
        <taxon>Alphaproteobacteria</taxon>
        <taxon>Hyphomicrobiales</taxon>
        <taxon>Xanthobacteraceae</taxon>
        <taxon>Ancylobacter</taxon>
    </lineage>
</organism>
<comment type="domain">
    <text evidence="8">The N-terminal domain determines nucleotide recognition and specific binding, while the C-terminal domain determines the specific binding to the target protein.</text>
</comment>
<dbReference type="EC" id="2.7.7.77" evidence="8"/>
<feature type="binding site" evidence="8">
    <location>
        <position position="105"/>
    </location>
    <ligand>
        <name>GTP</name>
        <dbReference type="ChEBI" id="CHEBI:37565"/>
    </ligand>
</feature>
<dbReference type="KEGG" id="apol:K9D25_16080"/>
<dbReference type="PANTHER" id="PTHR19136:SF81">
    <property type="entry name" value="MOLYBDENUM COFACTOR GUANYLYLTRANSFERASE"/>
    <property type="match status" value="1"/>
</dbReference>
<dbReference type="InterPro" id="IPR029044">
    <property type="entry name" value="Nucleotide-diphossugar_trans"/>
</dbReference>
<dbReference type="CDD" id="cd02503">
    <property type="entry name" value="MobA"/>
    <property type="match status" value="1"/>
</dbReference>
<dbReference type="HAMAP" id="MF_00316">
    <property type="entry name" value="MobA"/>
    <property type="match status" value="1"/>
</dbReference>
<evidence type="ECO:0000313" key="11">
    <source>
        <dbReference type="Proteomes" id="UP000831684"/>
    </source>
</evidence>
<keyword evidence="5 8" id="KW-0460">Magnesium</keyword>
<dbReference type="GO" id="GO:0046872">
    <property type="term" value="F:metal ion binding"/>
    <property type="evidence" value="ECO:0007669"/>
    <property type="project" value="UniProtKB-KW"/>
</dbReference>
<feature type="domain" description="MobA-like NTP transferase" evidence="9">
    <location>
        <begin position="9"/>
        <end position="166"/>
    </location>
</feature>
<evidence type="ECO:0000313" key="10">
    <source>
        <dbReference type="EMBL" id="UOK70236.1"/>
    </source>
</evidence>
<evidence type="ECO:0000256" key="4">
    <source>
        <dbReference type="ARBA" id="ARBA00022741"/>
    </source>
</evidence>
<feature type="binding site" evidence="8">
    <location>
        <begin position="12"/>
        <end position="14"/>
    </location>
    <ligand>
        <name>GTP</name>
        <dbReference type="ChEBI" id="CHEBI:37565"/>
    </ligand>
</feature>
<comment type="subunit">
    <text evidence="8">Monomer.</text>
</comment>
<evidence type="ECO:0000256" key="2">
    <source>
        <dbReference type="ARBA" id="ARBA00022679"/>
    </source>
</evidence>
<name>A0A9E7D620_9HYPH</name>
<dbReference type="NCBIfam" id="TIGR02665">
    <property type="entry name" value="molyb_mobA"/>
    <property type="match status" value="1"/>
</dbReference>
<dbReference type="GO" id="GO:0061603">
    <property type="term" value="F:molybdenum cofactor guanylyltransferase activity"/>
    <property type="evidence" value="ECO:0007669"/>
    <property type="project" value="UniProtKB-EC"/>
</dbReference>
<gene>
    <name evidence="8 10" type="primary">mobA</name>
    <name evidence="10" type="ORF">K9D25_16080</name>
</gene>
<dbReference type="SUPFAM" id="SSF53448">
    <property type="entry name" value="Nucleotide-diphospho-sugar transferases"/>
    <property type="match status" value="1"/>
</dbReference>
<comment type="catalytic activity">
    <reaction evidence="8">
        <text>Mo-molybdopterin + GTP + H(+) = Mo-molybdopterin guanine dinucleotide + diphosphate</text>
        <dbReference type="Rhea" id="RHEA:34243"/>
        <dbReference type="ChEBI" id="CHEBI:15378"/>
        <dbReference type="ChEBI" id="CHEBI:33019"/>
        <dbReference type="ChEBI" id="CHEBI:37565"/>
        <dbReference type="ChEBI" id="CHEBI:71302"/>
        <dbReference type="ChEBI" id="CHEBI:71310"/>
        <dbReference type="EC" id="2.7.7.77"/>
    </reaction>
</comment>
<keyword evidence="1 8" id="KW-0963">Cytoplasm</keyword>
<keyword evidence="3 8" id="KW-0479">Metal-binding</keyword>
<feature type="binding site" evidence="8">
    <location>
        <position position="25"/>
    </location>
    <ligand>
        <name>GTP</name>
        <dbReference type="ChEBI" id="CHEBI:37565"/>
    </ligand>
</feature>
<evidence type="ECO:0000259" key="9">
    <source>
        <dbReference type="Pfam" id="PF12804"/>
    </source>
</evidence>
<evidence type="ECO:0000256" key="5">
    <source>
        <dbReference type="ARBA" id="ARBA00022842"/>
    </source>
</evidence>
<feature type="binding site" evidence="8">
    <location>
        <position position="105"/>
    </location>
    <ligand>
        <name>Mg(2+)</name>
        <dbReference type="ChEBI" id="CHEBI:18420"/>
    </ligand>
</feature>
<feature type="binding site" evidence="8">
    <location>
        <position position="53"/>
    </location>
    <ligand>
        <name>GTP</name>
        <dbReference type="ChEBI" id="CHEBI:37565"/>
    </ligand>
</feature>
<protein>
    <recommendedName>
        <fullName evidence="8">Molybdenum cofactor guanylyltransferase</fullName>
        <shortName evidence="8">MoCo guanylyltransferase</shortName>
        <ecNumber evidence="8">2.7.7.77</ecNumber>
    </recommendedName>
    <alternativeName>
        <fullName evidence="8">GTP:molybdopterin guanylyltransferase</fullName>
    </alternativeName>
    <alternativeName>
        <fullName evidence="8">Mo-MPT guanylyltransferase</fullName>
    </alternativeName>
    <alternativeName>
        <fullName evidence="8">Molybdopterin guanylyltransferase</fullName>
    </alternativeName>
    <alternativeName>
        <fullName evidence="8">Molybdopterin-guanine dinucleotide synthase</fullName>
        <shortName evidence="8">MGD synthase</shortName>
    </alternativeName>
</protein>
<dbReference type="AlphaFoldDB" id="A0A9E7D620"/>
<evidence type="ECO:0000256" key="7">
    <source>
        <dbReference type="ARBA" id="ARBA00023150"/>
    </source>
</evidence>